<dbReference type="PANTHER" id="PTHR43284:SF1">
    <property type="entry name" value="ASPARAGINE SYNTHETASE"/>
    <property type="match status" value="1"/>
</dbReference>
<dbReference type="EMBL" id="SACR01000001">
    <property type="protein sequence ID" value="RVU49826.1"/>
    <property type="molecule type" value="Genomic_DNA"/>
</dbReference>
<dbReference type="GO" id="GO:0006529">
    <property type="term" value="P:asparagine biosynthetic process"/>
    <property type="evidence" value="ECO:0007669"/>
    <property type="project" value="InterPro"/>
</dbReference>
<evidence type="ECO:0000259" key="6">
    <source>
        <dbReference type="Pfam" id="PF00733"/>
    </source>
</evidence>
<gene>
    <name evidence="7" type="ORF">EOE66_04550</name>
</gene>
<dbReference type="CDD" id="cd01991">
    <property type="entry name" value="Asn_synthase_B_C"/>
    <property type="match status" value="1"/>
</dbReference>
<evidence type="ECO:0000256" key="2">
    <source>
        <dbReference type="ARBA" id="ARBA00005752"/>
    </source>
</evidence>
<name>A0A437RSU4_9BURK</name>
<dbReference type="InterPro" id="IPR001962">
    <property type="entry name" value="Asn_synthase"/>
</dbReference>
<dbReference type="InterPro" id="IPR006426">
    <property type="entry name" value="Asn_synth_AEB"/>
</dbReference>
<dbReference type="Proteomes" id="UP000285575">
    <property type="component" value="Unassembled WGS sequence"/>
</dbReference>
<dbReference type="GO" id="GO:0004066">
    <property type="term" value="F:asparagine synthase (glutamine-hydrolyzing) activity"/>
    <property type="evidence" value="ECO:0007669"/>
    <property type="project" value="UniProtKB-EC"/>
</dbReference>
<dbReference type="InterPro" id="IPR029055">
    <property type="entry name" value="Ntn_hydrolases_N"/>
</dbReference>
<dbReference type="SUPFAM" id="SSF56235">
    <property type="entry name" value="N-terminal nucleophile aminohydrolases (Ntn hydrolases)"/>
    <property type="match status" value="1"/>
</dbReference>
<proteinExistence type="inferred from homology"/>
<evidence type="ECO:0000313" key="7">
    <source>
        <dbReference type="EMBL" id="RVU49826.1"/>
    </source>
</evidence>
<dbReference type="InterPro" id="IPR051786">
    <property type="entry name" value="ASN_synthetase/amidase"/>
</dbReference>
<comment type="catalytic activity">
    <reaction evidence="4">
        <text>L-aspartate + L-glutamine + ATP + H2O = L-asparagine + L-glutamate + AMP + diphosphate + H(+)</text>
        <dbReference type="Rhea" id="RHEA:12228"/>
        <dbReference type="ChEBI" id="CHEBI:15377"/>
        <dbReference type="ChEBI" id="CHEBI:15378"/>
        <dbReference type="ChEBI" id="CHEBI:29985"/>
        <dbReference type="ChEBI" id="CHEBI:29991"/>
        <dbReference type="ChEBI" id="CHEBI:30616"/>
        <dbReference type="ChEBI" id="CHEBI:33019"/>
        <dbReference type="ChEBI" id="CHEBI:58048"/>
        <dbReference type="ChEBI" id="CHEBI:58359"/>
        <dbReference type="ChEBI" id="CHEBI:456215"/>
        <dbReference type="EC" id="6.3.5.4"/>
    </reaction>
</comment>
<comment type="similarity">
    <text evidence="2">Belongs to the asparagine synthetase family.</text>
</comment>
<dbReference type="PIRSF" id="PIRSF001589">
    <property type="entry name" value="Asn_synthetase_glu-h"/>
    <property type="match status" value="1"/>
</dbReference>
<evidence type="ECO:0000256" key="3">
    <source>
        <dbReference type="ARBA" id="ARBA00012737"/>
    </source>
</evidence>
<dbReference type="OrthoDB" id="9763290at2"/>
<evidence type="ECO:0000313" key="8">
    <source>
        <dbReference type="Proteomes" id="UP000285575"/>
    </source>
</evidence>
<dbReference type="RefSeq" id="WP_128227437.1">
    <property type="nucleotide sequence ID" value="NZ_SACR01000001.1"/>
</dbReference>
<sequence length="558" mass="61635">MTTPDELLSLGSPRFADAALQAVETAEGAEAAWKVALSRAPQPAAAIALAQGHFAMGLRREDGHAVLAVDRFAAQSLCYAERDGRLVFAERADTLAGPDAPLDLQALYDYLYFHAIPSPRTVFKGVRRLTAGHCAYSDASGVHLQRYWAPHFEETATTFEAARERFRTLLREAVKAQLDGSTPACFLSGGTDSSTVAGLLAEVTGSKPVSYSIGFEAEGYDEMEYARIAARHFGTDHREHYITPADLVRLIPRVAQHHDQPFGNSSALPTYFCALKAREDGVTRLLAGDGGDELFGGNTRYAKQRVFAHYDSVPAGLRNGLLNPLTDSGAIDKLPLLRKGASYVRQARVPMPDRLQTYNLLHRLGETEVLTPAFLAQVNPEDPQAQQRAVWAESEGASFVNRMLAYDWRYTLAENDLPKVRGGTQLAGVQVAYPFLHQAIVDFSATLPTSFKLKGLKLRWFFKEALRGFLPDAIITKKKHGFGLPFGLWATRDAALKALARDSVQGLGARGIVQQAFTHKLVDELLPQHPGYYGEMVWILMMLEQWFQHHQPNFKLGR</sequence>
<dbReference type="SUPFAM" id="SSF52402">
    <property type="entry name" value="Adenine nucleotide alpha hydrolases-like"/>
    <property type="match status" value="1"/>
</dbReference>
<dbReference type="InterPro" id="IPR014729">
    <property type="entry name" value="Rossmann-like_a/b/a_fold"/>
</dbReference>
<dbReference type="PANTHER" id="PTHR43284">
    <property type="entry name" value="ASPARAGINE SYNTHETASE (GLUTAMINE-HYDROLYZING)"/>
    <property type="match status" value="1"/>
</dbReference>
<evidence type="ECO:0000256" key="1">
    <source>
        <dbReference type="ARBA" id="ARBA00005187"/>
    </source>
</evidence>
<reference evidence="7 8" key="1">
    <citation type="submission" date="2019-01" db="EMBL/GenBank/DDBJ databases">
        <authorList>
            <person name="Chen W.-M."/>
        </authorList>
    </citation>
    <scope>NUCLEOTIDE SEQUENCE [LARGE SCALE GENOMIC DNA]</scope>
    <source>
        <strain evidence="7 8">KYPY4</strain>
    </source>
</reference>
<organism evidence="7 8">
    <name type="scientific">Rubrivivax rivuli</name>
    <dbReference type="NCBI Taxonomy" id="1862385"/>
    <lineage>
        <taxon>Bacteria</taxon>
        <taxon>Pseudomonadati</taxon>
        <taxon>Pseudomonadota</taxon>
        <taxon>Betaproteobacteria</taxon>
        <taxon>Burkholderiales</taxon>
        <taxon>Sphaerotilaceae</taxon>
        <taxon>Rubrivivax</taxon>
    </lineage>
</organism>
<dbReference type="GO" id="GO:0005829">
    <property type="term" value="C:cytosol"/>
    <property type="evidence" value="ECO:0007669"/>
    <property type="project" value="TreeGrafter"/>
</dbReference>
<feature type="domain" description="Asparagine synthetase" evidence="6">
    <location>
        <begin position="166"/>
        <end position="547"/>
    </location>
</feature>
<evidence type="ECO:0000256" key="4">
    <source>
        <dbReference type="ARBA" id="ARBA00048741"/>
    </source>
</evidence>
<dbReference type="EC" id="6.3.5.4" evidence="3"/>
<feature type="site" description="Important for beta-aspartyl-AMP intermediate formation" evidence="5">
    <location>
        <position position="289"/>
    </location>
</feature>
<keyword evidence="8" id="KW-1185">Reference proteome</keyword>
<accession>A0A437RSU4</accession>
<dbReference type="AlphaFoldDB" id="A0A437RSU4"/>
<dbReference type="Gene3D" id="3.40.50.620">
    <property type="entry name" value="HUPs"/>
    <property type="match status" value="1"/>
</dbReference>
<dbReference type="Pfam" id="PF00733">
    <property type="entry name" value="Asn_synthase"/>
    <property type="match status" value="1"/>
</dbReference>
<comment type="caution">
    <text evidence="7">The sequence shown here is derived from an EMBL/GenBank/DDBJ whole genome shotgun (WGS) entry which is preliminary data.</text>
</comment>
<comment type="pathway">
    <text evidence="1">Amino-acid biosynthesis; L-asparagine biosynthesis; L-asparagine from L-aspartate (L-Gln route): step 1/1.</text>
</comment>
<evidence type="ECO:0000256" key="5">
    <source>
        <dbReference type="PIRSR" id="PIRSR001589-3"/>
    </source>
</evidence>
<dbReference type="Gene3D" id="3.60.20.10">
    <property type="entry name" value="Glutamine Phosphoribosylpyrophosphate, subunit 1, domain 1"/>
    <property type="match status" value="1"/>
</dbReference>
<protein>
    <recommendedName>
        <fullName evidence="3">asparagine synthase (glutamine-hydrolyzing)</fullName>
        <ecNumber evidence="3">6.3.5.4</ecNumber>
    </recommendedName>
</protein>